<comment type="caution">
    <text evidence="1">The sequence shown here is derived from an EMBL/GenBank/DDBJ whole genome shotgun (WGS) entry which is preliminary data.</text>
</comment>
<sequence>MKNNRMMNLEKKMDCLDILGLPEGCIATTISLTSPRDACRLALVASTFRWASQSDDVWDKFLPTDYKDIISRGNHHLFSIKPKKDLYFYLCHRPILIDAGTKSFSLEKSTGKKCFMLAARDLTIVWGDTPRYWRWISLPESRFSEVAELLDVCWLEVRGKIKTSMLSPNTTYSAYLVFTTKSSPHGFEYHAAESSVGISGQESETRAVCLDPDGAKRYRYQIVPRRMGLFHRRFGNIMRGEELSSPLDGNAEFPKQRDDMWTEVLLGEFYIKEGQDSELEISLMEVKSGSWKSGLIIEGIEIRPKGNTSD</sequence>
<proteinExistence type="predicted"/>
<organism evidence="1 2">
    <name type="scientific">Lithospermum erythrorhizon</name>
    <name type="common">Purple gromwell</name>
    <name type="synonym">Lithospermum officinale var. erythrorhizon</name>
    <dbReference type="NCBI Taxonomy" id="34254"/>
    <lineage>
        <taxon>Eukaryota</taxon>
        <taxon>Viridiplantae</taxon>
        <taxon>Streptophyta</taxon>
        <taxon>Embryophyta</taxon>
        <taxon>Tracheophyta</taxon>
        <taxon>Spermatophyta</taxon>
        <taxon>Magnoliopsida</taxon>
        <taxon>eudicotyledons</taxon>
        <taxon>Gunneridae</taxon>
        <taxon>Pentapetalae</taxon>
        <taxon>asterids</taxon>
        <taxon>lamiids</taxon>
        <taxon>Boraginales</taxon>
        <taxon>Boraginaceae</taxon>
        <taxon>Boraginoideae</taxon>
        <taxon>Lithospermeae</taxon>
        <taxon>Lithospermum</taxon>
    </lineage>
</organism>
<gene>
    <name evidence="1" type="ORF">LIER_37655</name>
</gene>
<accession>A0AAV3PQH8</accession>
<evidence type="ECO:0000313" key="1">
    <source>
        <dbReference type="EMBL" id="GAA0153328.1"/>
    </source>
</evidence>
<dbReference type="SUPFAM" id="SSF81383">
    <property type="entry name" value="F-box domain"/>
    <property type="match status" value="1"/>
</dbReference>
<keyword evidence="2" id="KW-1185">Reference proteome</keyword>
<dbReference type="CDD" id="cd22162">
    <property type="entry name" value="F-box_AtSKIP3-like"/>
    <property type="match status" value="1"/>
</dbReference>
<dbReference type="EMBL" id="BAABME010018296">
    <property type="protein sequence ID" value="GAA0153328.1"/>
    <property type="molecule type" value="Genomic_DNA"/>
</dbReference>
<dbReference type="InterPro" id="IPR025886">
    <property type="entry name" value="PP2-like"/>
</dbReference>
<dbReference type="PANTHER" id="PTHR32278:SF111">
    <property type="entry name" value="F-BOX PROTEIN PP2-B12-RELATED"/>
    <property type="match status" value="1"/>
</dbReference>
<dbReference type="InterPro" id="IPR036047">
    <property type="entry name" value="F-box-like_dom_sf"/>
</dbReference>
<evidence type="ECO:0000313" key="2">
    <source>
        <dbReference type="Proteomes" id="UP001454036"/>
    </source>
</evidence>
<protein>
    <submittedName>
        <fullName evidence="1">Uncharacterized protein</fullName>
    </submittedName>
</protein>
<dbReference type="PANTHER" id="PTHR32278">
    <property type="entry name" value="F-BOX DOMAIN-CONTAINING PROTEIN"/>
    <property type="match status" value="1"/>
</dbReference>
<dbReference type="AlphaFoldDB" id="A0AAV3PQH8"/>
<reference evidence="1 2" key="1">
    <citation type="submission" date="2024-01" db="EMBL/GenBank/DDBJ databases">
        <title>The complete chloroplast genome sequence of Lithospermum erythrorhizon: insights into the phylogenetic relationship among Boraginaceae species and the maternal lineages of purple gromwells.</title>
        <authorList>
            <person name="Okada T."/>
            <person name="Watanabe K."/>
        </authorList>
    </citation>
    <scope>NUCLEOTIDE SEQUENCE [LARGE SCALE GENOMIC DNA]</scope>
</reference>
<name>A0AAV3PQH8_LITER</name>
<dbReference type="Proteomes" id="UP001454036">
    <property type="component" value="Unassembled WGS sequence"/>
</dbReference>
<dbReference type="Pfam" id="PF14299">
    <property type="entry name" value="PP2"/>
    <property type="match status" value="1"/>
</dbReference>